<name>A0ABD2KUF9_9BILA</name>
<dbReference type="AlphaFoldDB" id="A0ABD2KUF9"/>
<accession>A0ABD2KUF9</accession>
<evidence type="ECO:0000313" key="1">
    <source>
        <dbReference type="EMBL" id="KAL3106582.1"/>
    </source>
</evidence>
<evidence type="ECO:0000313" key="2">
    <source>
        <dbReference type="Proteomes" id="UP001620626"/>
    </source>
</evidence>
<organism evidence="1 2">
    <name type="scientific">Heterodera trifolii</name>
    <dbReference type="NCBI Taxonomy" id="157864"/>
    <lineage>
        <taxon>Eukaryota</taxon>
        <taxon>Metazoa</taxon>
        <taxon>Ecdysozoa</taxon>
        <taxon>Nematoda</taxon>
        <taxon>Chromadorea</taxon>
        <taxon>Rhabditida</taxon>
        <taxon>Tylenchina</taxon>
        <taxon>Tylenchomorpha</taxon>
        <taxon>Tylenchoidea</taxon>
        <taxon>Heteroderidae</taxon>
        <taxon>Heteroderinae</taxon>
        <taxon>Heterodera</taxon>
    </lineage>
</organism>
<protein>
    <submittedName>
        <fullName evidence="1">Uncharacterized protein</fullName>
    </submittedName>
</protein>
<dbReference type="Proteomes" id="UP001620626">
    <property type="component" value="Unassembled WGS sequence"/>
</dbReference>
<reference evidence="1 2" key="1">
    <citation type="submission" date="2024-10" db="EMBL/GenBank/DDBJ databases">
        <authorList>
            <person name="Kim D."/>
        </authorList>
    </citation>
    <scope>NUCLEOTIDE SEQUENCE [LARGE SCALE GENOMIC DNA]</scope>
    <source>
        <strain evidence="1">BH-2024</strain>
    </source>
</reference>
<gene>
    <name evidence="1" type="ORF">niasHT_018224</name>
</gene>
<proteinExistence type="predicted"/>
<dbReference type="EMBL" id="JBICBT010000644">
    <property type="protein sequence ID" value="KAL3106582.1"/>
    <property type="molecule type" value="Genomic_DNA"/>
</dbReference>
<sequence length="188" mass="21245">MSNYSNKFCALILAIAFKRPIIWIEPSAKSGSIVRMSREDAKRLLPQWDDHSRPKTVSYYLPNGKIMVPHFMECHLIGEANLKIAQLLLIIFLNPEATMLTFWQPLDHCADFSGCGLNPVCSLPPFAPQFLAAAVLRISHCRAPIGMRDDLHIPPLPRPLKNSNECRPTLTNFHATPISIVDQFQKKE</sequence>
<comment type="caution">
    <text evidence="1">The sequence shown here is derived from an EMBL/GenBank/DDBJ whole genome shotgun (WGS) entry which is preliminary data.</text>
</comment>
<keyword evidence="2" id="KW-1185">Reference proteome</keyword>